<reference evidence="1" key="1">
    <citation type="submission" date="2023-10" db="EMBL/GenBank/DDBJ databases">
        <title>Genome assemblies of two species of porcelain crab, Petrolisthes cinctipes and Petrolisthes manimaculis (Anomura: Porcellanidae).</title>
        <authorList>
            <person name="Angst P."/>
        </authorList>
    </citation>
    <scope>NUCLEOTIDE SEQUENCE</scope>
    <source>
        <strain evidence="1">PB745_01</strain>
        <tissue evidence="1">Gill</tissue>
    </source>
</reference>
<evidence type="ECO:0000313" key="1">
    <source>
        <dbReference type="EMBL" id="KAK3865318.1"/>
    </source>
</evidence>
<keyword evidence="2" id="KW-1185">Reference proteome</keyword>
<evidence type="ECO:0000313" key="2">
    <source>
        <dbReference type="Proteomes" id="UP001286313"/>
    </source>
</evidence>
<dbReference type="Proteomes" id="UP001286313">
    <property type="component" value="Unassembled WGS sequence"/>
</dbReference>
<protein>
    <submittedName>
        <fullName evidence="1">Uncharacterized protein</fullName>
    </submittedName>
</protein>
<dbReference type="AlphaFoldDB" id="A0AAE1F156"/>
<gene>
    <name evidence="1" type="ORF">Pcinc_029069</name>
</gene>
<sequence>MSGVSKSFLPQNTFIISTSARHASTATTSSSQPATHHTTQSPHLTYTSFTTLDTPSTTLIHTPTCYHSVTTPHIHSFTTLDTLSTTLTHTPTLYLSYNHNQYPLQWYASPLTHTLYGISLPNLPLTSPRASSRSCTHPWSKPPHLTPPHLTPTHLNHHHLIHFHHQPSFHLPLLPILHPRPSQLSTQPFS</sequence>
<dbReference type="EMBL" id="JAWQEG010003618">
    <property type="protein sequence ID" value="KAK3865318.1"/>
    <property type="molecule type" value="Genomic_DNA"/>
</dbReference>
<organism evidence="1 2">
    <name type="scientific">Petrolisthes cinctipes</name>
    <name type="common">Flat porcelain crab</name>
    <dbReference type="NCBI Taxonomy" id="88211"/>
    <lineage>
        <taxon>Eukaryota</taxon>
        <taxon>Metazoa</taxon>
        <taxon>Ecdysozoa</taxon>
        <taxon>Arthropoda</taxon>
        <taxon>Crustacea</taxon>
        <taxon>Multicrustacea</taxon>
        <taxon>Malacostraca</taxon>
        <taxon>Eumalacostraca</taxon>
        <taxon>Eucarida</taxon>
        <taxon>Decapoda</taxon>
        <taxon>Pleocyemata</taxon>
        <taxon>Anomura</taxon>
        <taxon>Galatheoidea</taxon>
        <taxon>Porcellanidae</taxon>
        <taxon>Petrolisthes</taxon>
    </lineage>
</organism>
<name>A0AAE1F156_PETCI</name>
<accession>A0AAE1F156</accession>
<proteinExistence type="predicted"/>
<comment type="caution">
    <text evidence="1">The sequence shown here is derived from an EMBL/GenBank/DDBJ whole genome shotgun (WGS) entry which is preliminary data.</text>
</comment>